<evidence type="ECO:0000313" key="4">
    <source>
        <dbReference type="Proteomes" id="UP000465846"/>
    </source>
</evidence>
<reference evidence="1 4" key="2">
    <citation type="submission" date="2020-02" db="EMBL/GenBank/DDBJ databases">
        <title>Whole genome sequence of Halogeometricum borinquense strain wsp4.</title>
        <authorList>
            <person name="Verma D.K."/>
            <person name="Gopal K."/>
            <person name="Prasad E.S."/>
        </authorList>
    </citation>
    <scope>NUCLEOTIDE SEQUENCE [LARGE SCALE GENOMIC DNA]</scope>
    <source>
        <strain evidence="4">wsp4</strain>
        <strain evidence="1">Wsp4</strain>
    </source>
</reference>
<dbReference type="EMBL" id="CP048739">
    <property type="protein sequence ID" value="QIB73513.1"/>
    <property type="molecule type" value="Genomic_DNA"/>
</dbReference>
<reference evidence="2 3" key="1">
    <citation type="submission" date="2018-12" db="EMBL/GenBank/DDBJ databases">
        <title>Genome analysis provides insights into bioremediation potentialities of Halogeometricum borinquense strain N11.</title>
        <authorList>
            <person name="Najjari A."/>
            <person name="Youssef N."/>
            <person name="Fhoula I."/>
            <person name="Ben Dhia O."/>
            <person name="Mahjoubi M."/>
            <person name="Ouzari H.I."/>
            <person name="Cherif A."/>
        </authorList>
    </citation>
    <scope>NUCLEOTIDE SEQUENCE [LARGE SCALE GENOMIC DNA]</scope>
    <source>
        <strain evidence="2 3">N11</strain>
    </source>
</reference>
<gene>
    <name evidence="2" type="ORF">ELS19_04025</name>
    <name evidence="1" type="ORF">G3I44_03965</name>
</gene>
<sequence>MPDPSNLRDSTQIVVPCASLDDVREQLEQRFTITVFPINGTCKIIGSPVEIKAVNQFLTRHGVTIP</sequence>
<evidence type="ECO:0000313" key="1">
    <source>
        <dbReference type="EMBL" id="QIB73513.1"/>
    </source>
</evidence>
<dbReference type="Pfam" id="PF24397">
    <property type="entry name" value="VNG_1110C"/>
    <property type="match status" value="1"/>
</dbReference>
<protein>
    <submittedName>
        <fullName evidence="2">Uncharacterized protein</fullName>
    </submittedName>
</protein>
<evidence type="ECO:0000313" key="3">
    <source>
        <dbReference type="Proteomes" id="UP000294028"/>
    </source>
</evidence>
<evidence type="ECO:0000313" key="2">
    <source>
        <dbReference type="EMBL" id="RYJ13220.1"/>
    </source>
</evidence>
<dbReference type="AlphaFoldDB" id="A0A482T6B7"/>
<name>A0A482T6B7_9EURY</name>
<dbReference type="Proteomes" id="UP000294028">
    <property type="component" value="Unassembled WGS sequence"/>
</dbReference>
<dbReference type="RefSeq" id="WP_006056667.1">
    <property type="nucleotide sequence ID" value="NZ_CP048739.1"/>
</dbReference>
<dbReference type="OMA" id="YCRIIGS"/>
<dbReference type="GeneID" id="9994136"/>
<dbReference type="InterPro" id="IPR056231">
    <property type="entry name" value="VNG_1110C-like"/>
</dbReference>
<organism evidence="2 3">
    <name type="scientific">Halogeometricum borinquense</name>
    <dbReference type="NCBI Taxonomy" id="60847"/>
    <lineage>
        <taxon>Archaea</taxon>
        <taxon>Methanobacteriati</taxon>
        <taxon>Methanobacteriota</taxon>
        <taxon>Stenosarchaea group</taxon>
        <taxon>Halobacteria</taxon>
        <taxon>Halobacteriales</taxon>
        <taxon>Haloferacaceae</taxon>
        <taxon>Halogeometricum</taxon>
    </lineage>
</organism>
<accession>A0A482T6B7</accession>
<dbReference type="Proteomes" id="UP000465846">
    <property type="component" value="Chromosome"/>
</dbReference>
<proteinExistence type="predicted"/>
<dbReference type="EMBL" id="RZHH01000002">
    <property type="protein sequence ID" value="RYJ13220.1"/>
    <property type="molecule type" value="Genomic_DNA"/>
</dbReference>